<evidence type="ECO:0000259" key="2">
    <source>
        <dbReference type="Pfam" id="PF01370"/>
    </source>
</evidence>
<name>A0A8S8ZH72_SORMA</name>
<feature type="domain" description="NAD-dependent epimerase/dehydratase" evidence="2">
    <location>
        <begin position="14"/>
        <end position="226"/>
    </location>
</feature>
<reference evidence="3 4" key="1">
    <citation type="submission" date="2017-07" db="EMBL/GenBank/DDBJ databases">
        <title>Genome sequence of the Sordaria macrospora wild type strain R19027.</title>
        <authorList>
            <person name="Nowrousian M."/>
            <person name="Teichert I."/>
            <person name="Kueck U."/>
        </authorList>
    </citation>
    <scope>NUCLEOTIDE SEQUENCE [LARGE SCALE GENOMIC DNA]</scope>
    <source>
        <strain evidence="3 4">R19027</strain>
        <tissue evidence="3">Mycelium</tissue>
    </source>
</reference>
<comment type="caution">
    <text evidence="3">The sequence shown here is derived from an EMBL/GenBank/DDBJ whole genome shotgun (WGS) entry which is preliminary data.</text>
</comment>
<dbReference type="InterPro" id="IPR036291">
    <property type="entry name" value="NAD(P)-bd_dom_sf"/>
</dbReference>
<comment type="similarity">
    <text evidence="1">Belongs to the NAD(P)-dependent epimerase/dehydratase family.</text>
</comment>
<evidence type="ECO:0000313" key="3">
    <source>
        <dbReference type="EMBL" id="KAA8629987.1"/>
    </source>
</evidence>
<protein>
    <recommendedName>
        <fullName evidence="2">NAD-dependent epimerase/dehydratase domain-containing protein</fullName>
    </recommendedName>
</protein>
<dbReference type="Gene3D" id="3.40.50.720">
    <property type="entry name" value="NAD(P)-binding Rossmann-like Domain"/>
    <property type="match status" value="1"/>
</dbReference>
<organism evidence="3 4">
    <name type="scientific">Sordaria macrospora</name>
    <dbReference type="NCBI Taxonomy" id="5147"/>
    <lineage>
        <taxon>Eukaryota</taxon>
        <taxon>Fungi</taxon>
        <taxon>Dikarya</taxon>
        <taxon>Ascomycota</taxon>
        <taxon>Pezizomycotina</taxon>
        <taxon>Sordariomycetes</taxon>
        <taxon>Sordariomycetidae</taxon>
        <taxon>Sordariales</taxon>
        <taxon>Sordariaceae</taxon>
        <taxon>Sordaria</taxon>
    </lineage>
</organism>
<sequence>MASSPSPPRPRDTVLVTGSSGHLGRALMLSLPSYGYTPIGIDIKPSSTATFIGSCGDASLLQNLFNPSWLRAQPEISSSSNDPNGIEPISHIIHCATLHKPHIESHTKAQFVQTNIADTLTLLEAAAATITTTTSESPETESKKEEKTTIKSFTYISTTSTFGRSLSPLSSVPGAPKPAAHITEKTPCLPKNIYGLTKSSAEDLCYLISSQSSLPAVVLKTSRFFPEADDDADRRASLPDDENLKLCELAYRRVDIADIVSACVASIRAQTRPRLPSTEGEGEGKGEGPKRIKFGKYIISGPSPFLDLSPEDWVALNTTSESDPNAGAEKVFAEVAERLCPGIGEMMARKKGWKWLSRVDRVYDSRKAMDEKELGWKPEWTFQRALERIMRGEEWRSGLTAEVGKLGYHDRAWGVYTTE</sequence>
<evidence type="ECO:0000256" key="1">
    <source>
        <dbReference type="ARBA" id="ARBA00007637"/>
    </source>
</evidence>
<dbReference type="PANTHER" id="PTHR43000">
    <property type="entry name" value="DTDP-D-GLUCOSE 4,6-DEHYDRATASE-RELATED"/>
    <property type="match status" value="1"/>
</dbReference>
<dbReference type="AlphaFoldDB" id="A0A8S8ZH72"/>
<proteinExistence type="inferred from homology"/>
<evidence type="ECO:0000313" key="4">
    <source>
        <dbReference type="Proteomes" id="UP000433876"/>
    </source>
</evidence>
<dbReference type="InterPro" id="IPR001509">
    <property type="entry name" value="Epimerase_deHydtase"/>
</dbReference>
<gene>
    <name evidence="3" type="ORF">SMACR_06379</name>
</gene>
<dbReference type="EMBL" id="NMPR01000118">
    <property type="protein sequence ID" value="KAA8629987.1"/>
    <property type="molecule type" value="Genomic_DNA"/>
</dbReference>
<dbReference type="VEuPathDB" id="FungiDB:SMAC_06379"/>
<dbReference type="Pfam" id="PF01370">
    <property type="entry name" value="Epimerase"/>
    <property type="match status" value="1"/>
</dbReference>
<dbReference type="Proteomes" id="UP000433876">
    <property type="component" value="Unassembled WGS sequence"/>
</dbReference>
<dbReference type="SUPFAM" id="SSF51735">
    <property type="entry name" value="NAD(P)-binding Rossmann-fold domains"/>
    <property type="match status" value="1"/>
</dbReference>
<accession>A0A8S8ZH72</accession>